<accession>A0A164PKY9</accession>
<sequence length="350" mass="39796">MPYPHVRDLPPLHQQPQIQKSSANVQKAYSSIYNWQESVPPDSSENLSVPRTYARLLGYLILHAPTLNGQEFVAREINSANNNQDIYAALANQAIHLLMHCCALYCHASVKKEVGKLAWLRETDPACRLNDRLSERISGRDANYALSSNTLHSNSQTLHIMPRCKDFKLEFADKKIWSGSVWVFMAEYADINMFDLNEGLIDDPSNLIQLVSIFAELVDHLRMTLVPVRNQKNEWEIQPDEYTLWYDDAAEGALPRNYPAHSGSQITLKNHTPANPNTRSIPLPNPKYWALHAAATMTFQFSGAIQYLQHFTNHEEEDQDEFLDLNGSSCFVLHMKMDSAKISNTAKRAI</sequence>
<evidence type="ECO:0000313" key="2">
    <source>
        <dbReference type="EMBL" id="KZS88833.1"/>
    </source>
</evidence>
<dbReference type="AlphaFoldDB" id="A0A164PKY9"/>
<dbReference type="EMBL" id="KV419433">
    <property type="protein sequence ID" value="KZS88833.1"/>
    <property type="molecule type" value="Genomic_DNA"/>
</dbReference>
<evidence type="ECO:0000313" key="3">
    <source>
        <dbReference type="Proteomes" id="UP000076722"/>
    </source>
</evidence>
<proteinExistence type="predicted"/>
<reference evidence="2 3" key="1">
    <citation type="journal article" date="2016" name="Mol. Biol. Evol.">
        <title>Comparative Genomics of Early-Diverging Mushroom-Forming Fungi Provides Insights into the Origins of Lignocellulose Decay Capabilities.</title>
        <authorList>
            <person name="Nagy L.G."/>
            <person name="Riley R."/>
            <person name="Tritt A."/>
            <person name="Adam C."/>
            <person name="Daum C."/>
            <person name="Floudas D."/>
            <person name="Sun H."/>
            <person name="Yadav J.S."/>
            <person name="Pangilinan J."/>
            <person name="Larsson K.H."/>
            <person name="Matsuura K."/>
            <person name="Barry K."/>
            <person name="Labutti K."/>
            <person name="Kuo R."/>
            <person name="Ohm R.A."/>
            <person name="Bhattacharya S.S."/>
            <person name="Shirouzu T."/>
            <person name="Yoshinaga Y."/>
            <person name="Martin F.M."/>
            <person name="Grigoriev I.V."/>
            <person name="Hibbett D.S."/>
        </authorList>
    </citation>
    <scope>NUCLEOTIDE SEQUENCE [LARGE SCALE GENOMIC DNA]</scope>
    <source>
        <strain evidence="2 3">HHB9708</strain>
    </source>
</reference>
<dbReference type="Proteomes" id="UP000076722">
    <property type="component" value="Unassembled WGS sequence"/>
</dbReference>
<protein>
    <recommendedName>
        <fullName evidence="4">HNH nuclease domain-containing protein</fullName>
    </recommendedName>
</protein>
<evidence type="ECO:0000256" key="1">
    <source>
        <dbReference type="SAM" id="MobiDB-lite"/>
    </source>
</evidence>
<feature type="compositionally biased region" description="Basic and acidic residues" evidence="1">
    <location>
        <begin position="1"/>
        <end position="10"/>
    </location>
</feature>
<evidence type="ECO:0008006" key="4">
    <source>
        <dbReference type="Google" id="ProtNLM"/>
    </source>
</evidence>
<dbReference type="OrthoDB" id="2104739at2759"/>
<gene>
    <name evidence="2" type="ORF">SISNIDRAFT_469899</name>
</gene>
<feature type="region of interest" description="Disordered" evidence="1">
    <location>
        <begin position="1"/>
        <end position="20"/>
    </location>
</feature>
<name>A0A164PKY9_9AGAM</name>
<organism evidence="2 3">
    <name type="scientific">Sistotremastrum niveocremeum HHB9708</name>
    <dbReference type="NCBI Taxonomy" id="1314777"/>
    <lineage>
        <taxon>Eukaryota</taxon>
        <taxon>Fungi</taxon>
        <taxon>Dikarya</taxon>
        <taxon>Basidiomycota</taxon>
        <taxon>Agaricomycotina</taxon>
        <taxon>Agaricomycetes</taxon>
        <taxon>Sistotremastrales</taxon>
        <taxon>Sistotremastraceae</taxon>
        <taxon>Sertulicium</taxon>
        <taxon>Sertulicium niveocremeum</taxon>
    </lineage>
</organism>
<keyword evidence="3" id="KW-1185">Reference proteome</keyword>